<dbReference type="GO" id="GO:0005886">
    <property type="term" value="C:plasma membrane"/>
    <property type="evidence" value="ECO:0007669"/>
    <property type="project" value="UniProtKB-SubCell"/>
</dbReference>
<feature type="domain" description="SSD" evidence="8">
    <location>
        <begin position="264"/>
        <end position="359"/>
    </location>
</feature>
<keyword evidence="5 7" id="KW-1133">Transmembrane helix</keyword>
<dbReference type="Proteomes" id="UP000001401">
    <property type="component" value="Chromosome"/>
</dbReference>
<dbReference type="RefSeq" id="WP_013488668.1">
    <property type="nucleotide sequence ID" value="NC_014829.1"/>
</dbReference>
<comment type="subcellular location">
    <subcellularLocation>
        <location evidence="1">Cell membrane</location>
        <topology evidence="1">Multi-pass membrane protein</topology>
    </subcellularLocation>
</comment>
<feature type="transmembrane region" description="Helical" evidence="7">
    <location>
        <begin position="591"/>
        <end position="612"/>
    </location>
</feature>
<evidence type="ECO:0000259" key="8">
    <source>
        <dbReference type="PROSITE" id="PS50156"/>
    </source>
</evidence>
<dbReference type="SUPFAM" id="SSF82866">
    <property type="entry name" value="Multidrug efflux transporter AcrB transmembrane domain"/>
    <property type="match status" value="2"/>
</dbReference>
<feature type="transmembrane region" description="Helical" evidence="7">
    <location>
        <begin position="262"/>
        <end position="286"/>
    </location>
</feature>
<evidence type="ECO:0000256" key="1">
    <source>
        <dbReference type="ARBA" id="ARBA00004651"/>
    </source>
</evidence>
<dbReference type="eggNOG" id="COG2409">
    <property type="taxonomic scope" value="Bacteria"/>
</dbReference>
<dbReference type="AlphaFoldDB" id="E6U120"/>
<dbReference type="STRING" id="649639.Bcell_2070"/>
<evidence type="ECO:0000313" key="10">
    <source>
        <dbReference type="Proteomes" id="UP000001401"/>
    </source>
</evidence>
<reference evidence="9 10" key="1">
    <citation type="submission" date="2010-12" db="EMBL/GenBank/DDBJ databases">
        <title>Complete sequence of Bacillus cellulosilyticus DSM 2522.</title>
        <authorList>
            <consortium name="US DOE Joint Genome Institute"/>
            <person name="Lucas S."/>
            <person name="Copeland A."/>
            <person name="Lapidus A."/>
            <person name="Cheng J.-F."/>
            <person name="Bruce D."/>
            <person name="Goodwin L."/>
            <person name="Pitluck S."/>
            <person name="Chertkov O."/>
            <person name="Detter J.C."/>
            <person name="Han C."/>
            <person name="Tapia R."/>
            <person name="Land M."/>
            <person name="Hauser L."/>
            <person name="Jeffries C."/>
            <person name="Kyrpides N."/>
            <person name="Ivanova N."/>
            <person name="Mikhailova N."/>
            <person name="Brumm P."/>
            <person name="Mead D."/>
            <person name="Woyke T."/>
        </authorList>
    </citation>
    <scope>NUCLEOTIDE SEQUENCE [LARGE SCALE GENOMIC DNA]</scope>
    <source>
        <strain evidence="10">ATCC 21833 / DSM 2522 / FERM P-1141 / JCM 9156 / N-4</strain>
    </source>
</reference>
<feature type="transmembrane region" description="Helical" evidence="7">
    <location>
        <begin position="408"/>
        <end position="429"/>
    </location>
</feature>
<evidence type="ECO:0000256" key="3">
    <source>
        <dbReference type="ARBA" id="ARBA00022475"/>
    </source>
</evidence>
<sequence>MVKGKANAIETYANWFSKKRSKWIVLFLWIGIALLLNLTLPQANSLIDDSAGNLDKTKSSSQAAAIIDEEFSSESGIPALVVWHKLNGIEQSDLKYFQEIVEHLTENPLPYQDMVPPFHNMPREVLEQQVSEDGTTLILPIFFQSGVDAGKIEQDLLMMSEQIESIIGFNPFEVDVQSGELSARVSGPAGILVDATQLFSAGDFSLTIITFVLVLTVLLLIYRSPILAFIPLIGVAFAYMVISPILGWLAYQGWITYDSQGISIMTVLLFGAGTDYCLFLISRFRYYLELESNKLTALKLAISDKGGAILMSGLTTVFALSLLLLADFGPIQRFSIPFVVAIFVVALSSVTLVPSLLAVLGRRAFFPFIPRTFEMEKERAKQKGKRFSENRNRKQFGEKVRNFVINRFKVATIVTTIVLIALASAVFQIEYTYDTLSSFPDDMPSKEGFALIGDSFHEGQLAPVSVIVDTKGHALDLTQTLEELSYIKRVSDPEEGQNNKDIVMINVELDMNPYSNEAMDVIPELKEVMSSSLLSAGIQESNTQYWIGGQTAEQYEIRETSNRDVFVLVPLIIAIIATLVFLYLKSLTAMLYLTITVIISYFSALGLGWLVIHYLLGADAIQGFIPLYVFIFLGALGVDYNLFLKSSIWKKAPHMPLKQAIQESAAETGPVINSAGVILAGTFSVLATLPIQILVHFGIITAIGVLIDTFIVRPFLVPAITAWLGEKAFWPAKRKALN</sequence>
<dbReference type="InterPro" id="IPR004869">
    <property type="entry name" value="MMPL_dom"/>
</dbReference>
<dbReference type="HOGENOM" id="CLU_005108_4_0_9"/>
<dbReference type="InterPro" id="IPR050545">
    <property type="entry name" value="Mycobact_MmpL"/>
</dbReference>
<feature type="transmembrane region" description="Helical" evidence="7">
    <location>
        <begin position="307"/>
        <end position="326"/>
    </location>
</feature>
<dbReference type="PANTHER" id="PTHR33406">
    <property type="entry name" value="MEMBRANE PROTEIN MJ1562-RELATED"/>
    <property type="match status" value="1"/>
</dbReference>
<name>E6U120_EVAC2</name>
<dbReference type="KEGG" id="bco:Bcell_2070"/>
<keyword evidence="10" id="KW-1185">Reference proteome</keyword>
<feature type="transmembrane region" description="Helical" evidence="7">
    <location>
        <begin position="624"/>
        <end position="644"/>
    </location>
</feature>
<feature type="domain" description="SSD" evidence="8">
    <location>
        <begin position="562"/>
        <end position="722"/>
    </location>
</feature>
<feature type="transmembrane region" description="Helical" evidence="7">
    <location>
        <begin position="665"/>
        <end position="687"/>
    </location>
</feature>
<feature type="transmembrane region" description="Helical" evidence="7">
    <location>
        <begin position="693"/>
        <end position="712"/>
    </location>
</feature>
<evidence type="ECO:0000256" key="2">
    <source>
        <dbReference type="ARBA" id="ARBA00010157"/>
    </source>
</evidence>
<organism evidence="9 10">
    <name type="scientific">Evansella cellulosilytica (strain ATCC 21833 / DSM 2522 / FERM P-1141 / JCM 9156 / N-4)</name>
    <name type="common">Bacillus cellulosilyticus</name>
    <dbReference type="NCBI Taxonomy" id="649639"/>
    <lineage>
        <taxon>Bacteria</taxon>
        <taxon>Bacillati</taxon>
        <taxon>Bacillota</taxon>
        <taxon>Bacilli</taxon>
        <taxon>Bacillales</taxon>
        <taxon>Bacillaceae</taxon>
        <taxon>Evansella</taxon>
    </lineage>
</organism>
<keyword evidence="6 7" id="KW-0472">Membrane</keyword>
<keyword evidence="4 7" id="KW-0812">Transmembrane</keyword>
<evidence type="ECO:0000256" key="7">
    <source>
        <dbReference type="SAM" id="Phobius"/>
    </source>
</evidence>
<feature type="transmembrane region" description="Helical" evidence="7">
    <location>
        <begin position="229"/>
        <end position="250"/>
    </location>
</feature>
<gene>
    <name evidence="9" type="ordered locus">Bcell_2070</name>
</gene>
<dbReference type="Gene3D" id="1.20.1640.10">
    <property type="entry name" value="Multidrug efflux transporter AcrB transmembrane domain"/>
    <property type="match status" value="2"/>
</dbReference>
<evidence type="ECO:0000313" key="9">
    <source>
        <dbReference type="EMBL" id="ADU30332.1"/>
    </source>
</evidence>
<feature type="transmembrane region" description="Helical" evidence="7">
    <location>
        <begin position="338"/>
        <end position="361"/>
    </location>
</feature>
<feature type="transmembrane region" description="Helical" evidence="7">
    <location>
        <begin position="565"/>
        <end position="584"/>
    </location>
</feature>
<dbReference type="PROSITE" id="PS50156">
    <property type="entry name" value="SSD"/>
    <property type="match status" value="2"/>
</dbReference>
<dbReference type="Pfam" id="PF03176">
    <property type="entry name" value="MMPL"/>
    <property type="match status" value="2"/>
</dbReference>
<evidence type="ECO:0000256" key="5">
    <source>
        <dbReference type="ARBA" id="ARBA00022989"/>
    </source>
</evidence>
<feature type="transmembrane region" description="Helical" evidence="7">
    <location>
        <begin position="204"/>
        <end position="222"/>
    </location>
</feature>
<dbReference type="OrthoDB" id="2365435at2"/>
<dbReference type="EMBL" id="CP002394">
    <property type="protein sequence ID" value="ADU30332.1"/>
    <property type="molecule type" value="Genomic_DNA"/>
</dbReference>
<feature type="transmembrane region" description="Helical" evidence="7">
    <location>
        <begin position="21"/>
        <end position="40"/>
    </location>
</feature>
<evidence type="ECO:0000256" key="4">
    <source>
        <dbReference type="ARBA" id="ARBA00022692"/>
    </source>
</evidence>
<proteinExistence type="inferred from homology"/>
<evidence type="ECO:0000256" key="6">
    <source>
        <dbReference type="ARBA" id="ARBA00023136"/>
    </source>
</evidence>
<dbReference type="PANTHER" id="PTHR33406:SF6">
    <property type="entry name" value="MEMBRANE PROTEIN YDGH-RELATED"/>
    <property type="match status" value="1"/>
</dbReference>
<keyword evidence="3" id="KW-1003">Cell membrane</keyword>
<protein>
    <submittedName>
        <fullName evidence="9">MmpL domain protein</fullName>
    </submittedName>
</protein>
<dbReference type="InterPro" id="IPR000731">
    <property type="entry name" value="SSD"/>
</dbReference>
<accession>E6U120</accession>
<comment type="similarity">
    <text evidence="2">Belongs to the resistance-nodulation-cell division (RND) (TC 2.A.6) family. MmpL subfamily.</text>
</comment>